<sequence>MSTDQQPLSIESQRSAISLYARDHGYEVVATYLDQAKSGVKLSGRDGMQALLRDVMNAPDYKAVLVLDVSRWGRFQDVDESAYYEYHCRKNGVQIVYVGELFRSSSSPFDAVMKQLKRTMAAEYSRELAHKSRSGQVTAIKLGFATGRPPCLGYRREAISADGSRRLLAQGERKPRMTDRVRWILGPKRERDAVAWVFEQYAYKDASLRDIARALNRRGVTSYRGEAITDFMVRNLLEAEVVTGKFTWGLRSGKTSVTDIPRLAESAANTTMVPALVDRKTWDRAQERLRQSAHLYHHGTDRTMMLRKLAKVVAKHPALSWSEFGRYGLVHASTYQKHFGSLAEAYRQAGARAAVEHGDEGTLVRTNKRFFLRDLYNLVSDAGAQARAQPHENLLWIGDVAIKPRVAKAKQLRSGARYWLIKELFRGGPNPLPWLLVLCEERGATTPACYYLLNPEQHAQFRGRIERGPMESGLYDEIRPSCVISRLCELATCS</sequence>
<dbReference type="CDD" id="cd00338">
    <property type="entry name" value="Ser_Recombinase"/>
    <property type="match status" value="1"/>
</dbReference>
<dbReference type="InterPro" id="IPR006119">
    <property type="entry name" value="Resolv_N"/>
</dbReference>
<dbReference type="Proteomes" id="UP000596827">
    <property type="component" value="Unassembled WGS sequence"/>
</dbReference>
<dbReference type="InterPro" id="IPR050639">
    <property type="entry name" value="SSR_resolvase"/>
</dbReference>
<dbReference type="GO" id="GO:0000150">
    <property type="term" value="F:DNA strand exchange activity"/>
    <property type="evidence" value="ECO:0007669"/>
    <property type="project" value="InterPro"/>
</dbReference>
<evidence type="ECO:0000259" key="2">
    <source>
        <dbReference type="PROSITE" id="PS51737"/>
    </source>
</evidence>
<dbReference type="GO" id="GO:0003677">
    <property type="term" value="F:DNA binding"/>
    <property type="evidence" value="ECO:0007669"/>
    <property type="project" value="InterPro"/>
</dbReference>
<accession>A0A923M5E0</accession>
<dbReference type="InterPro" id="IPR038109">
    <property type="entry name" value="DNA_bind_recomb_sf"/>
</dbReference>
<name>A0A923M5E0_9BURK</name>
<dbReference type="Pfam" id="PF07508">
    <property type="entry name" value="Recombinase"/>
    <property type="match status" value="1"/>
</dbReference>
<keyword evidence="4" id="KW-1185">Reference proteome</keyword>
<dbReference type="Gene3D" id="3.40.50.1390">
    <property type="entry name" value="Resolvase, N-terminal catalytic domain"/>
    <property type="match status" value="1"/>
</dbReference>
<dbReference type="SMART" id="SM00857">
    <property type="entry name" value="Resolvase"/>
    <property type="match status" value="1"/>
</dbReference>
<dbReference type="InterPro" id="IPR011109">
    <property type="entry name" value="DNA_bind_recombinase_dom"/>
</dbReference>
<dbReference type="SUPFAM" id="SSF53041">
    <property type="entry name" value="Resolvase-like"/>
    <property type="match status" value="1"/>
</dbReference>
<organism evidence="3 4">
    <name type="scientific">Ramlibacter albus</name>
    <dbReference type="NCBI Taxonomy" id="2079448"/>
    <lineage>
        <taxon>Bacteria</taxon>
        <taxon>Pseudomonadati</taxon>
        <taxon>Pseudomonadota</taxon>
        <taxon>Betaproteobacteria</taxon>
        <taxon>Burkholderiales</taxon>
        <taxon>Comamonadaceae</taxon>
        <taxon>Ramlibacter</taxon>
    </lineage>
</organism>
<comment type="caution">
    <text evidence="3">The sequence shown here is derived from an EMBL/GenBank/DDBJ whole genome shotgun (WGS) entry which is preliminary data.</text>
</comment>
<evidence type="ECO:0000313" key="3">
    <source>
        <dbReference type="EMBL" id="MBC5764146.1"/>
    </source>
</evidence>
<dbReference type="PROSITE" id="PS51736">
    <property type="entry name" value="RECOMBINASES_3"/>
    <property type="match status" value="1"/>
</dbReference>
<protein>
    <submittedName>
        <fullName evidence="3">Recombinase family protein</fullName>
    </submittedName>
</protein>
<dbReference type="InterPro" id="IPR036162">
    <property type="entry name" value="Resolvase-like_N_sf"/>
</dbReference>
<reference evidence="3" key="1">
    <citation type="submission" date="2020-08" db="EMBL/GenBank/DDBJ databases">
        <title>Ramlibacter sp. GTP1 16S ribosomal RNA gene genome sequencing and assembly.</title>
        <authorList>
            <person name="Kang M."/>
        </authorList>
    </citation>
    <scope>NUCLEOTIDE SEQUENCE</scope>
    <source>
        <strain evidence="3">GTP1</strain>
    </source>
</reference>
<dbReference type="AlphaFoldDB" id="A0A923M5E0"/>
<evidence type="ECO:0000313" key="4">
    <source>
        <dbReference type="Proteomes" id="UP000596827"/>
    </source>
</evidence>
<dbReference type="Gene3D" id="3.90.1750.20">
    <property type="entry name" value="Putative Large Serine Recombinase, Chain B, Domain 2"/>
    <property type="match status" value="1"/>
</dbReference>
<dbReference type="EMBL" id="JACORU010000001">
    <property type="protein sequence ID" value="MBC5764146.1"/>
    <property type="molecule type" value="Genomic_DNA"/>
</dbReference>
<dbReference type="Pfam" id="PF00239">
    <property type="entry name" value="Resolvase"/>
    <property type="match status" value="1"/>
</dbReference>
<dbReference type="PROSITE" id="PS51737">
    <property type="entry name" value="RECOMBINASE_DNA_BIND"/>
    <property type="match status" value="1"/>
</dbReference>
<proteinExistence type="predicted"/>
<gene>
    <name evidence="3" type="ORF">H8R02_06785</name>
</gene>
<feature type="domain" description="Recombinase" evidence="2">
    <location>
        <begin position="175"/>
        <end position="295"/>
    </location>
</feature>
<dbReference type="PANTHER" id="PTHR30461:SF23">
    <property type="entry name" value="DNA RECOMBINASE-RELATED"/>
    <property type="match status" value="1"/>
</dbReference>
<dbReference type="PANTHER" id="PTHR30461">
    <property type="entry name" value="DNA-INVERTASE FROM LAMBDOID PROPHAGE"/>
    <property type="match status" value="1"/>
</dbReference>
<evidence type="ECO:0000259" key="1">
    <source>
        <dbReference type="PROSITE" id="PS51736"/>
    </source>
</evidence>
<feature type="domain" description="Resolvase/invertase-type recombinase catalytic" evidence="1">
    <location>
        <begin position="1"/>
        <end position="143"/>
    </location>
</feature>